<dbReference type="Proteomes" id="UP001152622">
    <property type="component" value="Chromosome 5"/>
</dbReference>
<keyword evidence="3" id="KW-1185">Reference proteome</keyword>
<reference evidence="2" key="1">
    <citation type="journal article" date="2023" name="Science">
        <title>Genome structures resolve the early diversification of teleost fishes.</title>
        <authorList>
            <person name="Parey E."/>
            <person name="Louis A."/>
            <person name="Montfort J."/>
            <person name="Bouchez O."/>
            <person name="Roques C."/>
            <person name="Iampietro C."/>
            <person name="Lluch J."/>
            <person name="Castinel A."/>
            <person name="Donnadieu C."/>
            <person name="Desvignes T."/>
            <person name="Floi Bucao C."/>
            <person name="Jouanno E."/>
            <person name="Wen M."/>
            <person name="Mejri S."/>
            <person name="Dirks R."/>
            <person name="Jansen H."/>
            <person name="Henkel C."/>
            <person name="Chen W.J."/>
            <person name="Zahm M."/>
            <person name="Cabau C."/>
            <person name="Klopp C."/>
            <person name="Thompson A.W."/>
            <person name="Robinson-Rechavi M."/>
            <person name="Braasch I."/>
            <person name="Lecointre G."/>
            <person name="Bobe J."/>
            <person name="Postlethwait J.H."/>
            <person name="Berthelot C."/>
            <person name="Roest Crollius H."/>
            <person name="Guiguen Y."/>
        </authorList>
    </citation>
    <scope>NUCLEOTIDE SEQUENCE</scope>
    <source>
        <strain evidence="2">WJC10195</strain>
    </source>
</reference>
<feature type="region of interest" description="Disordered" evidence="1">
    <location>
        <begin position="106"/>
        <end position="134"/>
    </location>
</feature>
<accession>A0A9Q1FKT1</accession>
<proteinExistence type="predicted"/>
<evidence type="ECO:0000256" key="1">
    <source>
        <dbReference type="SAM" id="MobiDB-lite"/>
    </source>
</evidence>
<organism evidence="2 3">
    <name type="scientific">Synaphobranchus kaupii</name>
    <name type="common">Kaup's arrowtooth eel</name>
    <dbReference type="NCBI Taxonomy" id="118154"/>
    <lineage>
        <taxon>Eukaryota</taxon>
        <taxon>Metazoa</taxon>
        <taxon>Chordata</taxon>
        <taxon>Craniata</taxon>
        <taxon>Vertebrata</taxon>
        <taxon>Euteleostomi</taxon>
        <taxon>Actinopterygii</taxon>
        <taxon>Neopterygii</taxon>
        <taxon>Teleostei</taxon>
        <taxon>Anguilliformes</taxon>
        <taxon>Synaphobranchidae</taxon>
        <taxon>Synaphobranchus</taxon>
    </lineage>
</organism>
<name>A0A9Q1FKT1_SYNKA</name>
<evidence type="ECO:0000313" key="2">
    <source>
        <dbReference type="EMBL" id="KAJ8360775.1"/>
    </source>
</evidence>
<feature type="compositionally biased region" description="Polar residues" evidence="1">
    <location>
        <begin position="1"/>
        <end position="16"/>
    </location>
</feature>
<dbReference type="EMBL" id="JAINUF010000005">
    <property type="protein sequence ID" value="KAJ8360775.1"/>
    <property type="molecule type" value="Genomic_DNA"/>
</dbReference>
<gene>
    <name evidence="2" type="ORF">SKAU_G00173000</name>
</gene>
<feature type="region of interest" description="Disordered" evidence="1">
    <location>
        <begin position="1"/>
        <end position="79"/>
    </location>
</feature>
<sequence length="134" mass="13680">MRLTQSQDSVTAATRSRQSRFLPGPADADGAGPSLPLQTIPPCPGEAGNEASSFSSARRSSRRTGGGVPPRGTALTDGCDCGRRCVTGLGQGGACPGRGNRQLIVRGPQQLSPPSEADRRGAGPLRALAQWATG</sequence>
<protein>
    <submittedName>
        <fullName evidence="2">Uncharacterized protein</fullName>
    </submittedName>
</protein>
<evidence type="ECO:0000313" key="3">
    <source>
        <dbReference type="Proteomes" id="UP001152622"/>
    </source>
</evidence>
<dbReference type="AlphaFoldDB" id="A0A9Q1FKT1"/>
<comment type="caution">
    <text evidence="2">The sequence shown here is derived from an EMBL/GenBank/DDBJ whole genome shotgun (WGS) entry which is preliminary data.</text>
</comment>